<accession>A0AAV9LB71</accession>
<organism evidence="1 2">
    <name type="scientific">Solanum pinnatisectum</name>
    <name type="common">tansyleaf nightshade</name>
    <dbReference type="NCBI Taxonomy" id="50273"/>
    <lineage>
        <taxon>Eukaryota</taxon>
        <taxon>Viridiplantae</taxon>
        <taxon>Streptophyta</taxon>
        <taxon>Embryophyta</taxon>
        <taxon>Tracheophyta</taxon>
        <taxon>Spermatophyta</taxon>
        <taxon>Magnoliopsida</taxon>
        <taxon>eudicotyledons</taxon>
        <taxon>Gunneridae</taxon>
        <taxon>Pentapetalae</taxon>
        <taxon>asterids</taxon>
        <taxon>lamiids</taxon>
        <taxon>Solanales</taxon>
        <taxon>Solanaceae</taxon>
        <taxon>Solanoideae</taxon>
        <taxon>Solaneae</taxon>
        <taxon>Solanum</taxon>
    </lineage>
</organism>
<evidence type="ECO:0000313" key="2">
    <source>
        <dbReference type="Proteomes" id="UP001311915"/>
    </source>
</evidence>
<evidence type="ECO:0008006" key="3">
    <source>
        <dbReference type="Google" id="ProtNLM"/>
    </source>
</evidence>
<name>A0AAV9LB71_9SOLN</name>
<dbReference type="AlphaFoldDB" id="A0AAV9LB71"/>
<dbReference type="Proteomes" id="UP001311915">
    <property type="component" value="Unassembled WGS sequence"/>
</dbReference>
<protein>
    <recommendedName>
        <fullName evidence="3">Retrotransposon gag domain-containing protein</fullName>
    </recommendedName>
</protein>
<evidence type="ECO:0000313" key="1">
    <source>
        <dbReference type="EMBL" id="KAK4721969.1"/>
    </source>
</evidence>
<reference evidence="1 2" key="1">
    <citation type="submission" date="2023-10" db="EMBL/GenBank/DDBJ databases">
        <title>Genome-Wide Identification Analysis in wild type Solanum Pinnatisectum Reveals Some Genes Defensing Phytophthora Infestans.</title>
        <authorList>
            <person name="Sun C."/>
        </authorList>
    </citation>
    <scope>NUCLEOTIDE SEQUENCE [LARGE SCALE GENOMIC DNA]</scope>
    <source>
        <strain evidence="1">LQN</strain>
        <tissue evidence="1">Leaf</tissue>
    </source>
</reference>
<keyword evidence="2" id="KW-1185">Reference proteome</keyword>
<gene>
    <name evidence="1" type="ORF">R3W88_012202</name>
</gene>
<comment type="caution">
    <text evidence="1">The sequence shown here is derived from an EMBL/GenBank/DDBJ whole genome shotgun (WGS) entry which is preliminary data.</text>
</comment>
<dbReference type="EMBL" id="JAWPEI010000007">
    <property type="protein sequence ID" value="KAK4721969.1"/>
    <property type="molecule type" value="Genomic_DNA"/>
</dbReference>
<sequence length="188" mass="21734">MVPIPPPKWELPSFEGREPKEELIRRFEDEFLDDIVEQFNRLVQIGSVDEFFKKFEDLKTHIPVKNPHLNDAHFLSSLVGSLKEKIRFVVKMFKQTTLKLAIEKGRMQAKAIEVVQTRNKVTAKPTIAMSQNSIPKVLGSSTSRPNAFKLSPEVYEYKKRKGYISVWRQVHLGGDFTSIYGGRRPLLY</sequence>
<proteinExistence type="predicted"/>